<accession>A0AAD5WSG0</accession>
<comment type="caution">
    <text evidence="9">The sequence shown here is derived from an EMBL/GenBank/DDBJ whole genome shotgun (WGS) entry which is preliminary data.</text>
</comment>
<dbReference type="EMBL" id="JAKWBI020000174">
    <property type="protein sequence ID" value="KAJ2900350.1"/>
    <property type="molecule type" value="Genomic_DNA"/>
</dbReference>
<feature type="compositionally biased region" description="Acidic residues" evidence="8">
    <location>
        <begin position="251"/>
        <end position="262"/>
    </location>
</feature>
<evidence type="ECO:0000256" key="3">
    <source>
        <dbReference type="ARBA" id="ARBA00022664"/>
    </source>
</evidence>
<dbReference type="Proteomes" id="UP001201980">
    <property type="component" value="Unassembled WGS sequence"/>
</dbReference>
<dbReference type="GO" id="GO:0000398">
    <property type="term" value="P:mRNA splicing, via spliceosome"/>
    <property type="evidence" value="ECO:0007669"/>
    <property type="project" value="UniProtKB-UniRule"/>
</dbReference>
<evidence type="ECO:0000256" key="8">
    <source>
        <dbReference type="SAM" id="MobiDB-lite"/>
    </source>
</evidence>
<evidence type="ECO:0000256" key="4">
    <source>
        <dbReference type="ARBA" id="ARBA00022728"/>
    </source>
</evidence>
<keyword evidence="10" id="KW-1185">Reference proteome</keyword>
<protein>
    <recommendedName>
        <fullName evidence="7">Pre-mRNA-splicing factor 38</fullName>
    </recommendedName>
</protein>
<name>A0AAD5WSG0_9PEZI</name>
<feature type="region of interest" description="Disordered" evidence="8">
    <location>
        <begin position="212"/>
        <end position="273"/>
    </location>
</feature>
<dbReference type="GO" id="GO:0005681">
    <property type="term" value="C:spliceosomal complex"/>
    <property type="evidence" value="ECO:0007669"/>
    <property type="project" value="UniProtKB-KW"/>
</dbReference>
<sequence>MSRSRDVHDATASRFLDERGSSSVSLAPNGLNPASVMEKAVRDRVVNSMFFQDVCFGLNEADVVSRAVEHVAFVGGTYGAAQTPSPFLCLAFKLLQLQPEGRVVREYMSFGGEKFKYLRALGCFYWRLTRGGKECYEVLEEYLGDGRKLRRKWRGGTRLGWVDEFVDELLTKDRVCGTSLFKIPRRQDLEDMEVLGPRVSRLGDVDEVLEALEEGSDEEEDEDEGIKGRDGGEGAGSGSEKSRGKRRAGSEDGEMEENSDDEYERRKQRRMSE</sequence>
<reference evidence="9" key="1">
    <citation type="submission" date="2022-07" db="EMBL/GenBank/DDBJ databases">
        <title>Draft genome sequence of Zalerion maritima ATCC 34329, a (micro)plastics degrading marine fungus.</title>
        <authorList>
            <person name="Paco A."/>
            <person name="Goncalves M.F.M."/>
            <person name="Rocha-Santos T.A.P."/>
            <person name="Alves A."/>
        </authorList>
    </citation>
    <scope>NUCLEOTIDE SEQUENCE</scope>
    <source>
        <strain evidence="9">ATCC 34329</strain>
    </source>
</reference>
<dbReference type="PANTHER" id="PTHR23142">
    <property type="entry name" value="PRE-MRNA-SPLICING FACTOR 38A-RELATED"/>
    <property type="match status" value="1"/>
</dbReference>
<evidence type="ECO:0000313" key="10">
    <source>
        <dbReference type="Proteomes" id="UP001201980"/>
    </source>
</evidence>
<gene>
    <name evidence="9" type="ORF">MKZ38_002483</name>
</gene>
<evidence type="ECO:0000256" key="7">
    <source>
        <dbReference type="RuleBase" id="RU367025"/>
    </source>
</evidence>
<proteinExistence type="inferred from homology"/>
<comment type="similarity">
    <text evidence="2 7">Belongs to the PRP38 family.</text>
</comment>
<dbReference type="Pfam" id="PF03371">
    <property type="entry name" value="PRP38"/>
    <property type="match status" value="1"/>
</dbReference>
<keyword evidence="3 7" id="KW-0507">mRNA processing</keyword>
<keyword evidence="4 7" id="KW-0747">Spliceosome</keyword>
<evidence type="ECO:0000256" key="5">
    <source>
        <dbReference type="ARBA" id="ARBA00023187"/>
    </source>
</evidence>
<evidence type="ECO:0000256" key="2">
    <source>
        <dbReference type="ARBA" id="ARBA00006164"/>
    </source>
</evidence>
<comment type="function">
    <text evidence="7">Required for pre-mRNA splicing.</text>
</comment>
<organism evidence="9 10">
    <name type="scientific">Zalerion maritima</name>
    <dbReference type="NCBI Taxonomy" id="339359"/>
    <lineage>
        <taxon>Eukaryota</taxon>
        <taxon>Fungi</taxon>
        <taxon>Dikarya</taxon>
        <taxon>Ascomycota</taxon>
        <taxon>Pezizomycotina</taxon>
        <taxon>Sordariomycetes</taxon>
        <taxon>Lulworthiomycetidae</taxon>
        <taxon>Lulworthiales</taxon>
        <taxon>Lulworthiaceae</taxon>
        <taxon>Zalerion</taxon>
    </lineage>
</organism>
<evidence type="ECO:0000256" key="6">
    <source>
        <dbReference type="ARBA" id="ARBA00023242"/>
    </source>
</evidence>
<dbReference type="InterPro" id="IPR005037">
    <property type="entry name" value="PRP38"/>
</dbReference>
<dbReference type="AlphaFoldDB" id="A0AAD5WSG0"/>
<keyword evidence="5 7" id="KW-0508">mRNA splicing</keyword>
<evidence type="ECO:0000313" key="9">
    <source>
        <dbReference type="EMBL" id="KAJ2900350.1"/>
    </source>
</evidence>
<evidence type="ECO:0000256" key="1">
    <source>
        <dbReference type="ARBA" id="ARBA00004123"/>
    </source>
</evidence>
<keyword evidence="6 7" id="KW-0539">Nucleus</keyword>
<comment type="subcellular location">
    <subcellularLocation>
        <location evidence="1 7">Nucleus</location>
    </subcellularLocation>
</comment>
<feature type="compositionally biased region" description="Acidic residues" evidence="8">
    <location>
        <begin position="212"/>
        <end position="224"/>
    </location>
</feature>